<reference evidence="1" key="1">
    <citation type="submission" date="2020-03" db="EMBL/GenBank/DDBJ databases">
        <title>A high-quality chromosome-level genome assembly of a woody plant with both climbing and erect habits, Rhamnella rubrinervis.</title>
        <authorList>
            <person name="Lu Z."/>
            <person name="Yang Y."/>
            <person name="Zhu X."/>
            <person name="Sun Y."/>
        </authorList>
    </citation>
    <scope>NUCLEOTIDE SEQUENCE</scope>
    <source>
        <strain evidence="1">BYM</strain>
        <tissue evidence="1">Leaf</tissue>
    </source>
</reference>
<dbReference type="EMBL" id="VOIH02000001">
    <property type="protein sequence ID" value="KAF3456038.1"/>
    <property type="molecule type" value="Genomic_DNA"/>
</dbReference>
<comment type="caution">
    <text evidence="1">The sequence shown here is derived from an EMBL/GenBank/DDBJ whole genome shotgun (WGS) entry which is preliminary data.</text>
</comment>
<accession>A0A8K0MS90</accession>
<evidence type="ECO:0000313" key="2">
    <source>
        <dbReference type="Proteomes" id="UP000796880"/>
    </source>
</evidence>
<protein>
    <submittedName>
        <fullName evidence="1">Uncharacterized protein</fullName>
    </submittedName>
</protein>
<proteinExistence type="predicted"/>
<dbReference type="Proteomes" id="UP000796880">
    <property type="component" value="Unassembled WGS sequence"/>
</dbReference>
<name>A0A8K0MS90_9ROSA</name>
<gene>
    <name evidence="1" type="ORF">FNV43_RR00681</name>
</gene>
<keyword evidence="2" id="KW-1185">Reference proteome</keyword>
<sequence>MQEMKLFPLLEDVDDICLTSLFLICYLAPLRYGFEGLDFDDILQHLFLFFNYLAWVCDTGIADNEFSCAALGYGCTKMRAPGQGREEDLYGKRLADGKLAGIVSRYCGDSPMGNLQEAMN</sequence>
<evidence type="ECO:0000313" key="1">
    <source>
        <dbReference type="EMBL" id="KAF3456038.1"/>
    </source>
</evidence>
<organism evidence="1 2">
    <name type="scientific">Rhamnella rubrinervis</name>
    <dbReference type="NCBI Taxonomy" id="2594499"/>
    <lineage>
        <taxon>Eukaryota</taxon>
        <taxon>Viridiplantae</taxon>
        <taxon>Streptophyta</taxon>
        <taxon>Embryophyta</taxon>
        <taxon>Tracheophyta</taxon>
        <taxon>Spermatophyta</taxon>
        <taxon>Magnoliopsida</taxon>
        <taxon>eudicotyledons</taxon>
        <taxon>Gunneridae</taxon>
        <taxon>Pentapetalae</taxon>
        <taxon>rosids</taxon>
        <taxon>fabids</taxon>
        <taxon>Rosales</taxon>
        <taxon>Rhamnaceae</taxon>
        <taxon>rhamnoid group</taxon>
        <taxon>Rhamneae</taxon>
        <taxon>Rhamnella</taxon>
    </lineage>
</organism>
<dbReference type="AlphaFoldDB" id="A0A8K0MS90"/>